<dbReference type="InterPro" id="IPR027417">
    <property type="entry name" value="P-loop_NTPase"/>
</dbReference>
<name>A0ABP9M056_9MICO</name>
<dbReference type="InterPro" id="IPR050534">
    <property type="entry name" value="Coronavir_polyprotein_1ab"/>
</dbReference>
<evidence type="ECO:0000313" key="8">
    <source>
        <dbReference type="Proteomes" id="UP001501407"/>
    </source>
</evidence>
<evidence type="ECO:0000259" key="5">
    <source>
        <dbReference type="Pfam" id="PF13087"/>
    </source>
</evidence>
<dbReference type="InterPro" id="IPR012337">
    <property type="entry name" value="RNaseH-like_sf"/>
</dbReference>
<evidence type="ECO:0000256" key="3">
    <source>
        <dbReference type="ARBA" id="ARBA00022806"/>
    </source>
</evidence>
<dbReference type="InterPro" id="IPR038720">
    <property type="entry name" value="YprB_RNase_H-like_dom"/>
</dbReference>
<evidence type="ECO:0000313" key="7">
    <source>
        <dbReference type="EMBL" id="GAA5088865.1"/>
    </source>
</evidence>
<dbReference type="InterPro" id="IPR019993">
    <property type="entry name" value="RecB_nuclease_TM0106_put"/>
</dbReference>
<evidence type="ECO:0000256" key="4">
    <source>
        <dbReference type="ARBA" id="ARBA00022840"/>
    </source>
</evidence>
<organism evidence="7 8">
    <name type="scientific">Microbacterium yannicii</name>
    <dbReference type="NCBI Taxonomy" id="671622"/>
    <lineage>
        <taxon>Bacteria</taxon>
        <taxon>Bacillati</taxon>
        <taxon>Actinomycetota</taxon>
        <taxon>Actinomycetes</taxon>
        <taxon>Micrococcales</taxon>
        <taxon>Microbacteriaceae</taxon>
        <taxon>Microbacterium</taxon>
    </lineage>
</organism>
<feature type="domain" description="DNA2/NAM7 helicase-like C-terminal" evidence="5">
    <location>
        <begin position="1010"/>
        <end position="1191"/>
    </location>
</feature>
<dbReference type="SUPFAM" id="SSF53098">
    <property type="entry name" value="Ribonuclease H-like"/>
    <property type="match status" value="1"/>
</dbReference>
<dbReference type="EMBL" id="BAABKZ010000001">
    <property type="protein sequence ID" value="GAA5088865.1"/>
    <property type="molecule type" value="Genomic_DNA"/>
</dbReference>
<evidence type="ECO:0000259" key="6">
    <source>
        <dbReference type="Pfam" id="PF13482"/>
    </source>
</evidence>
<accession>A0ABP9M056</accession>
<gene>
    <name evidence="7" type="ORF">GCM10025760_11880</name>
</gene>
<comment type="caution">
    <text evidence="7">The sequence shown here is derived from an EMBL/GenBank/DDBJ whole genome shotgun (WGS) entry which is preliminary data.</text>
</comment>
<dbReference type="InterPro" id="IPR047187">
    <property type="entry name" value="SF1_C_Upf1"/>
</dbReference>
<proteinExistence type="predicted"/>
<evidence type="ECO:0000256" key="1">
    <source>
        <dbReference type="ARBA" id="ARBA00022741"/>
    </source>
</evidence>
<dbReference type="CDD" id="cd17934">
    <property type="entry name" value="DEXXQc_Upf1-like"/>
    <property type="match status" value="1"/>
</dbReference>
<dbReference type="Proteomes" id="UP001501407">
    <property type="component" value="Unassembled WGS sequence"/>
</dbReference>
<sequence length="1220" mass="131586">MRYIEDEGRIVWSASDLKAAAECEFAWLRAIDARLGRVAAVEEPEDLTLERAGRLGTVHERRVLDDYVARYGDRVAVIPEARSSDAAALADAVARTNAALASDAEVIYQAAFATDSFVGFADFLVRDDAAGSGAVRPWIVQDTKLARHARVTALMQLAAYVAQLDRLGVPRSHRVQLLLGDGSVSEHEVDDLLPVFTLRRERLAALIADRHLERGAAGEPIAWGDPRGELSVVACGRCATCDAEVVASRDLLLVAGMRPVQRERLRAAGIDTIEQLAGAFAAPAGMNPDVFGSLRTQARLQLESPAGTPPLVAPKARTPRHDVQGAVSDGALAVLLAEASPAAAPPIPVFEVVAPQALGALPRPDHGDMFFDFEGDPLHTEPPVPGEPTQWGIDYLFGWVDTREQYTALWAHSFADEKRALETFLDIVNLRRQQFPGMHIYHYAPYEPSHLLAMAARHGVREADVDRLLRDGVFVDLYPIVRRALRVGSRSYSIKKLEPLYMGDEVRTSDVQKGDESIIRYVEARALQADGAAAEASLVFEDLADYNRYDCVSTRRLRDWLVDRAREAALVPSPNPEPDERAYEPSARATVLDALALQYPDDSVPARTLRLGAAAIDYYPREAKSFWATHFLRLREPVSLWDETRDVVAIDPARSSVREDWHFLESGRGGERRVVELRGDLAPGTRISEGSNPFALYELPAPYPFEASPRWIHSYRSVTVLEVLDDGAVIEETAVDGVTWSELPLALTPQAPPAAGNQQAAIDAWADAVIDAAPELPADPATDILCRRPPRMLRPALLPAGPPAAEGSTLPVAGDDAVDAIARAVRALDRSYLAVQGPPGTGKTYVGSHVIARLVRDHGYKVGVVAQGHATIEHLLDRVIEAGVPASQVGKAPKDPSAAHAFTVLPKNGVAAFTAEHEASGFVLGGTAWDFSHQGRVPRGSLDLLVVDEAGQFSLASTIAVSLAAPRLLLLGDPQQLPQVSQGTHPAPVDTSALGWVMDGADVIPPEYGYFLAQTRRMRPEVAAPVSTLSYRGELAAHPSTALRRLEGIRPGLVPIPLRHHGNATQSLEEAAEVARLVTDLIGREWTDAATDDSDGASVALPPRPLEQADLIVVTPYNAQQVAVEAALAAAGFPDVPVGTVDKFQGKEAAVAIVSLAASSGRDAPRGLEFLLLRNRLNVAISRAMHTAFLVYSPGLLDDLTYTPEGVARLSGFARLVGRG</sequence>
<feature type="domain" description="YprB ribonuclease H-like" evidence="6">
    <location>
        <begin position="369"/>
        <end position="562"/>
    </location>
</feature>
<keyword evidence="8" id="KW-1185">Reference proteome</keyword>
<keyword evidence="1" id="KW-0547">Nucleotide-binding</keyword>
<protein>
    <submittedName>
        <fullName evidence="7">TM0106 family RecB-like putative nuclease</fullName>
    </submittedName>
</protein>
<dbReference type="RefSeq" id="WP_194413004.1">
    <property type="nucleotide sequence ID" value="NZ_BAABKZ010000001.1"/>
</dbReference>
<dbReference type="Pfam" id="PF13482">
    <property type="entry name" value="RNase_H_2"/>
    <property type="match status" value="1"/>
</dbReference>
<keyword evidence="2" id="KW-0378">Hydrolase</keyword>
<dbReference type="Pfam" id="PF13604">
    <property type="entry name" value="AAA_30"/>
    <property type="match status" value="1"/>
</dbReference>
<dbReference type="NCBIfam" id="TIGR03491">
    <property type="entry name" value="TM0106 family RecB-like putative nuclease"/>
    <property type="match status" value="1"/>
</dbReference>
<dbReference type="SUPFAM" id="SSF52540">
    <property type="entry name" value="P-loop containing nucleoside triphosphate hydrolases"/>
    <property type="match status" value="1"/>
</dbReference>
<dbReference type="Pfam" id="PF13087">
    <property type="entry name" value="AAA_12"/>
    <property type="match status" value="1"/>
</dbReference>
<dbReference type="PANTHER" id="PTHR43788">
    <property type="entry name" value="DNA2/NAM7 HELICASE FAMILY MEMBER"/>
    <property type="match status" value="1"/>
</dbReference>
<dbReference type="CDD" id="cd18808">
    <property type="entry name" value="SF1_C_Upf1"/>
    <property type="match status" value="1"/>
</dbReference>
<reference evidence="8" key="1">
    <citation type="journal article" date="2019" name="Int. J. Syst. Evol. Microbiol.">
        <title>The Global Catalogue of Microorganisms (GCM) 10K type strain sequencing project: providing services to taxonomists for standard genome sequencing and annotation.</title>
        <authorList>
            <consortium name="The Broad Institute Genomics Platform"/>
            <consortium name="The Broad Institute Genome Sequencing Center for Infectious Disease"/>
            <person name="Wu L."/>
            <person name="Ma J."/>
        </authorList>
    </citation>
    <scope>NUCLEOTIDE SEQUENCE [LARGE SCALE GENOMIC DNA]</scope>
    <source>
        <strain evidence="8">JCM 18959</strain>
    </source>
</reference>
<evidence type="ECO:0000256" key="2">
    <source>
        <dbReference type="ARBA" id="ARBA00022801"/>
    </source>
</evidence>
<keyword evidence="3" id="KW-0347">Helicase</keyword>
<dbReference type="PANTHER" id="PTHR43788:SF8">
    <property type="entry name" value="DNA-BINDING PROTEIN SMUBP-2"/>
    <property type="match status" value="1"/>
</dbReference>
<dbReference type="InterPro" id="IPR041679">
    <property type="entry name" value="DNA2/NAM7-like_C"/>
</dbReference>
<dbReference type="Gene3D" id="3.40.50.300">
    <property type="entry name" value="P-loop containing nucleotide triphosphate hydrolases"/>
    <property type="match status" value="2"/>
</dbReference>
<keyword evidence="4" id="KW-0067">ATP-binding</keyword>